<dbReference type="RefSeq" id="WP_353540303.1">
    <property type="nucleotide sequence ID" value="NZ_BAABRN010000001.1"/>
</dbReference>
<comment type="caution">
    <text evidence="4">The sequence shown here is derived from an EMBL/GenBank/DDBJ whole genome shotgun (WGS) entry which is preliminary data.</text>
</comment>
<dbReference type="EMBL" id="BAABRN010000001">
    <property type="protein sequence ID" value="GAA5500309.1"/>
    <property type="molecule type" value="Genomic_DNA"/>
</dbReference>
<evidence type="ECO:0000313" key="5">
    <source>
        <dbReference type="Proteomes" id="UP001458946"/>
    </source>
</evidence>
<evidence type="ECO:0000256" key="1">
    <source>
        <dbReference type="ARBA" id="ARBA00022679"/>
    </source>
</evidence>
<evidence type="ECO:0000259" key="3">
    <source>
        <dbReference type="PROSITE" id="PS51480"/>
    </source>
</evidence>
<dbReference type="PANTHER" id="PTHR28629">
    <property type="entry name" value="TRIOKINASE/FMN CYCLASE"/>
    <property type="match status" value="1"/>
</dbReference>
<dbReference type="Gene3D" id="1.25.40.340">
    <property type="match status" value="1"/>
</dbReference>
<feature type="domain" description="DhaL" evidence="3">
    <location>
        <begin position="8"/>
        <end position="197"/>
    </location>
</feature>
<dbReference type="Pfam" id="PF02734">
    <property type="entry name" value="Dak2"/>
    <property type="match status" value="1"/>
</dbReference>
<dbReference type="InterPro" id="IPR036117">
    <property type="entry name" value="DhaL_dom_sf"/>
</dbReference>
<proteinExistence type="predicted"/>
<accession>A0ABP9V528</accession>
<name>A0ABP9V528_9DEIO</name>
<gene>
    <name evidence="4" type="primary">dhaL</name>
    <name evidence="4" type="ORF">Dxin01_00029</name>
</gene>
<dbReference type="PROSITE" id="PS51480">
    <property type="entry name" value="DHAL"/>
    <property type="match status" value="1"/>
</dbReference>
<keyword evidence="2 4" id="KW-0418">Kinase</keyword>
<reference evidence="4 5" key="1">
    <citation type="submission" date="2024-02" db="EMBL/GenBank/DDBJ databases">
        <title>Deinococcus xinjiangensis NBRC 107630.</title>
        <authorList>
            <person name="Ichikawa N."/>
            <person name="Katano-Makiyama Y."/>
            <person name="Hidaka K."/>
        </authorList>
    </citation>
    <scope>NUCLEOTIDE SEQUENCE [LARGE SCALE GENOMIC DNA]</scope>
    <source>
        <strain evidence="4 5">NBRC 107630</strain>
    </source>
</reference>
<dbReference type="InterPro" id="IPR050861">
    <property type="entry name" value="Dihydroxyacetone_Kinase"/>
</dbReference>
<organism evidence="4 5">
    <name type="scientific">Deinococcus xinjiangensis</name>
    <dbReference type="NCBI Taxonomy" id="457454"/>
    <lineage>
        <taxon>Bacteria</taxon>
        <taxon>Thermotogati</taxon>
        <taxon>Deinococcota</taxon>
        <taxon>Deinococci</taxon>
        <taxon>Deinococcales</taxon>
        <taxon>Deinococcaceae</taxon>
        <taxon>Deinococcus</taxon>
    </lineage>
</organism>
<dbReference type="SMART" id="SM01120">
    <property type="entry name" value="Dak2"/>
    <property type="match status" value="1"/>
</dbReference>
<dbReference type="NCBIfam" id="TIGR02365">
    <property type="entry name" value="dha_L_ycgS"/>
    <property type="match status" value="1"/>
</dbReference>
<sequence>MTHTFGPAQARDFLQRYADKISAHAQELTDLDAAIGDADHGSNMQRGMQAVVAALPAEGNPSALLKSAAMALISKVGGASGPLYGTALLRAASSQTDKAEWTSEDLRAALEAAYAGLIERGKAQVGDKTMLDAWRPALDALQKGTPEAAATAARAGSDATKAMLAKKGRASYLGERSVGHLDPGSVSSALLFEALAEALA</sequence>
<dbReference type="InterPro" id="IPR004007">
    <property type="entry name" value="DhaL_dom"/>
</dbReference>
<keyword evidence="1" id="KW-0808">Transferase</keyword>
<dbReference type="GO" id="GO:0016301">
    <property type="term" value="F:kinase activity"/>
    <property type="evidence" value="ECO:0007669"/>
    <property type="project" value="UniProtKB-KW"/>
</dbReference>
<protein>
    <submittedName>
        <fullName evidence="4">PTS-dependent dihydroxyacetone kinase, ADP-binding subunit DhaL</fullName>
    </submittedName>
</protein>
<dbReference type="PANTHER" id="PTHR28629:SF4">
    <property type="entry name" value="TRIOKINASE_FMN CYCLASE"/>
    <property type="match status" value="1"/>
</dbReference>
<evidence type="ECO:0000313" key="4">
    <source>
        <dbReference type="EMBL" id="GAA5500309.1"/>
    </source>
</evidence>
<dbReference type="SUPFAM" id="SSF101473">
    <property type="entry name" value="DhaL-like"/>
    <property type="match status" value="1"/>
</dbReference>
<keyword evidence="5" id="KW-1185">Reference proteome</keyword>
<dbReference type="Proteomes" id="UP001458946">
    <property type="component" value="Unassembled WGS sequence"/>
</dbReference>
<dbReference type="InterPro" id="IPR012737">
    <property type="entry name" value="DhaK_L_YcgS"/>
</dbReference>
<evidence type="ECO:0000256" key="2">
    <source>
        <dbReference type="ARBA" id="ARBA00022777"/>
    </source>
</evidence>